<accession>A0ABX9G4H1</accession>
<organism evidence="1 2">
    <name type="scientific">Pseudocitrobacter faecalis</name>
    <dbReference type="NCBI Taxonomy" id="1398493"/>
    <lineage>
        <taxon>Bacteria</taxon>
        <taxon>Pseudomonadati</taxon>
        <taxon>Pseudomonadota</taxon>
        <taxon>Gammaproteobacteria</taxon>
        <taxon>Enterobacterales</taxon>
        <taxon>Enterobacteriaceae</taxon>
        <taxon>Pseudocitrobacter</taxon>
    </lineage>
</organism>
<comment type="caution">
    <text evidence="1">The sequence shown here is derived from an EMBL/GenBank/DDBJ whole genome shotgun (WGS) entry which is preliminary data.</text>
</comment>
<gene>
    <name evidence="1" type="ORF">DFQ50_101907</name>
</gene>
<reference evidence="1 2" key="1">
    <citation type="submission" date="2018-06" db="EMBL/GenBank/DDBJ databases">
        <title>Genomic Encyclopedia of Type Strains, Phase IV (KMG-IV): sequencing the most valuable type-strain genomes for metagenomic binning, comparative biology and taxonomic classification.</title>
        <authorList>
            <person name="Goeker M."/>
        </authorList>
    </citation>
    <scope>NUCLEOTIDE SEQUENCE [LARGE SCALE GENOMIC DNA]</scope>
    <source>
        <strain evidence="1 2">DSM 27453</strain>
    </source>
</reference>
<proteinExistence type="predicted"/>
<dbReference type="EMBL" id="QNRL01000001">
    <property type="protein sequence ID" value="RBP15404.1"/>
    <property type="molecule type" value="Genomic_DNA"/>
</dbReference>
<evidence type="ECO:0000313" key="2">
    <source>
        <dbReference type="Proteomes" id="UP000253201"/>
    </source>
</evidence>
<dbReference type="Proteomes" id="UP000253201">
    <property type="component" value="Unassembled WGS sequence"/>
</dbReference>
<protein>
    <submittedName>
        <fullName evidence="1">Uncharacterized protein</fullName>
    </submittedName>
</protein>
<keyword evidence="2" id="KW-1185">Reference proteome</keyword>
<name>A0ABX9G4H1_9ENTR</name>
<sequence length="46" mass="5059">MTMPANNKINNSIATVNKVFRPFGLQMGLMPTTPSRLINLLGTVKK</sequence>
<evidence type="ECO:0000313" key="1">
    <source>
        <dbReference type="EMBL" id="RBP15404.1"/>
    </source>
</evidence>